<dbReference type="STRING" id="1090615.SAMN04515671_4057"/>
<feature type="region of interest" description="Disordered" evidence="1">
    <location>
        <begin position="1"/>
        <end position="23"/>
    </location>
</feature>
<evidence type="ECO:0000313" key="4">
    <source>
        <dbReference type="Proteomes" id="UP000198741"/>
    </source>
</evidence>
<evidence type="ECO:0000313" key="3">
    <source>
        <dbReference type="EMBL" id="SDP40044.1"/>
    </source>
</evidence>
<feature type="region of interest" description="Disordered" evidence="1">
    <location>
        <begin position="280"/>
        <end position="337"/>
    </location>
</feature>
<dbReference type="EMBL" id="LT629710">
    <property type="protein sequence ID" value="SDP40044.1"/>
    <property type="molecule type" value="Genomic_DNA"/>
</dbReference>
<gene>
    <name evidence="3" type="ORF">SAMN04515671_4057</name>
</gene>
<feature type="domain" description="HNH nuclease" evidence="2">
    <location>
        <begin position="514"/>
        <end position="564"/>
    </location>
</feature>
<dbReference type="SMART" id="SM00507">
    <property type="entry name" value="HNHc"/>
    <property type="match status" value="1"/>
</dbReference>
<keyword evidence="3" id="KW-0255">Endonuclease</keyword>
<dbReference type="Proteomes" id="UP000198741">
    <property type="component" value="Chromosome I"/>
</dbReference>
<name>A0A1H0SE92_9ACTN</name>
<keyword evidence="4" id="KW-1185">Reference proteome</keyword>
<dbReference type="GO" id="GO:0003676">
    <property type="term" value="F:nucleic acid binding"/>
    <property type="evidence" value="ECO:0007669"/>
    <property type="project" value="InterPro"/>
</dbReference>
<dbReference type="GO" id="GO:0008270">
    <property type="term" value="F:zinc ion binding"/>
    <property type="evidence" value="ECO:0007669"/>
    <property type="project" value="InterPro"/>
</dbReference>
<sequence>MASAPHLVEQQPAAAPSTAPNIGSTADPGAARLAELIAAVKALDADASDADLIARIAVLEQLKASCAAAQARLTHTFALQHTTRVSAHIADEDSRRYRADRATDSIARQIALARRQSPWHGRQLLTLATALQTDLRHTRAALEAGRTTEQRALAVVTELACLTGADRRIADAAIAPQLPHLGNQSTAATARGLAARLDPAAVLGKIRGAVADRHVTLRPAPHTMTRLSALLPVAHGVAVHAALHQAVAATTTAPGGDPRSRGQIMADELISRITGGAITGCDPYGVPTHTPTDTRTSTQTQTPSSSVGGQPADQPDRPHTVAANTCSNGDAVDDGLRADADERGATPEVAGVDVTTVNAAASDDECAIESEIAGGVEVAAQGEIAPATQGEIRPATVGGAASAEGQQYTGSNRARIDRTATDRICECSAGQAGKAKEPPGIQLRIIMTDRALFGDDNEPAHLHGYGPIPAPIARALLAGHAGSGTKTWIKRLYTDPTGTQLLTTDARTRLFPAAVADFIQNRDQTCRTPWCDAPIRHIDHITPHTRGGPTTITNAQGLCEACNLAKENPLWHTTRQPDGNITTHTPANHAYVSRPPSPPRSTPWTEQQPLPPGWIHIVTPAHHKYRRVA</sequence>
<dbReference type="AlphaFoldDB" id="A0A1H0SE92"/>
<dbReference type="InterPro" id="IPR002711">
    <property type="entry name" value="HNH"/>
</dbReference>
<reference evidence="3 4" key="1">
    <citation type="submission" date="2016-10" db="EMBL/GenBank/DDBJ databases">
        <authorList>
            <person name="de Groot N.N."/>
        </authorList>
    </citation>
    <scope>NUCLEOTIDE SEQUENCE [LARGE SCALE GENOMIC DNA]</scope>
    <source>
        <strain evidence="4">P4-7,KCTC 19426,CECT 7604</strain>
    </source>
</reference>
<dbReference type="GO" id="GO:0004519">
    <property type="term" value="F:endonuclease activity"/>
    <property type="evidence" value="ECO:0007669"/>
    <property type="project" value="UniProtKB-KW"/>
</dbReference>
<dbReference type="InterPro" id="IPR003615">
    <property type="entry name" value="HNH_nuc"/>
</dbReference>
<feature type="compositionally biased region" description="Low complexity" evidence="1">
    <location>
        <begin position="287"/>
        <end position="306"/>
    </location>
</feature>
<evidence type="ECO:0000259" key="2">
    <source>
        <dbReference type="SMART" id="SM00507"/>
    </source>
</evidence>
<organism evidence="3 4">
    <name type="scientific">Nakamurella panacisegetis</name>
    <dbReference type="NCBI Taxonomy" id="1090615"/>
    <lineage>
        <taxon>Bacteria</taxon>
        <taxon>Bacillati</taxon>
        <taxon>Actinomycetota</taxon>
        <taxon>Actinomycetes</taxon>
        <taxon>Nakamurellales</taxon>
        <taxon>Nakamurellaceae</taxon>
        <taxon>Nakamurella</taxon>
    </lineage>
</organism>
<protein>
    <submittedName>
        <fullName evidence="3">HNH endonuclease</fullName>
    </submittedName>
</protein>
<evidence type="ECO:0000256" key="1">
    <source>
        <dbReference type="SAM" id="MobiDB-lite"/>
    </source>
</evidence>
<keyword evidence="3" id="KW-0378">Hydrolase</keyword>
<dbReference type="CDD" id="cd00085">
    <property type="entry name" value="HNHc"/>
    <property type="match status" value="1"/>
</dbReference>
<proteinExistence type="predicted"/>
<accession>A0A1H0SE92</accession>
<dbReference type="Pfam" id="PF01844">
    <property type="entry name" value="HNH"/>
    <property type="match status" value="1"/>
</dbReference>
<dbReference type="RefSeq" id="WP_197676288.1">
    <property type="nucleotide sequence ID" value="NZ_LT629710.1"/>
</dbReference>
<dbReference type="Gene3D" id="1.10.30.50">
    <property type="match status" value="1"/>
</dbReference>
<keyword evidence="3" id="KW-0540">Nuclease</keyword>
<feature type="region of interest" description="Disordered" evidence="1">
    <location>
        <begin position="585"/>
        <end position="607"/>
    </location>
</feature>